<dbReference type="RefSeq" id="XP_018276182.1">
    <property type="nucleotide sequence ID" value="XM_018424189.1"/>
</dbReference>
<dbReference type="PANTHER" id="PTHR46027">
    <property type="entry name" value="PEROXISOMAL TARGETING SIGNAL 2 RECEPTOR"/>
    <property type="match status" value="1"/>
</dbReference>
<evidence type="ECO:0000256" key="4">
    <source>
        <dbReference type="ARBA" id="ARBA00022490"/>
    </source>
</evidence>
<dbReference type="AlphaFoldDB" id="A0A0J0XF57"/>
<evidence type="ECO:0000256" key="11">
    <source>
        <dbReference type="PROSITE-ProRule" id="PRU00221"/>
    </source>
</evidence>
<dbReference type="InterPro" id="IPR036322">
    <property type="entry name" value="WD40_repeat_dom_sf"/>
</dbReference>
<dbReference type="InterPro" id="IPR015943">
    <property type="entry name" value="WD40/YVTN_repeat-like_dom_sf"/>
</dbReference>
<dbReference type="SMART" id="SM00320">
    <property type="entry name" value="WD40"/>
    <property type="match status" value="6"/>
</dbReference>
<keyword evidence="4" id="KW-0963">Cytoplasm</keyword>
<name>A0A0J0XF57_9TREE</name>
<keyword evidence="3" id="KW-0813">Transport</keyword>
<feature type="repeat" description="WD" evidence="11">
    <location>
        <begin position="248"/>
        <end position="280"/>
    </location>
</feature>
<keyword evidence="7" id="KW-0653">Protein transport</keyword>
<organism evidence="13 14">
    <name type="scientific">Cutaneotrichosporon oleaginosum</name>
    <dbReference type="NCBI Taxonomy" id="879819"/>
    <lineage>
        <taxon>Eukaryota</taxon>
        <taxon>Fungi</taxon>
        <taxon>Dikarya</taxon>
        <taxon>Basidiomycota</taxon>
        <taxon>Agaricomycotina</taxon>
        <taxon>Tremellomycetes</taxon>
        <taxon>Trichosporonales</taxon>
        <taxon>Trichosporonaceae</taxon>
        <taxon>Cutaneotrichosporon</taxon>
    </lineage>
</organism>
<dbReference type="GeneID" id="28984792"/>
<evidence type="ECO:0000256" key="10">
    <source>
        <dbReference type="ARBA" id="ARBA00032565"/>
    </source>
</evidence>
<dbReference type="Pfam" id="PF00400">
    <property type="entry name" value="WD40"/>
    <property type="match status" value="1"/>
</dbReference>
<keyword evidence="14" id="KW-1185">Reference proteome</keyword>
<dbReference type="EMBL" id="KQ087251">
    <property type="protein sequence ID" value="KLT39691.1"/>
    <property type="molecule type" value="Genomic_DNA"/>
</dbReference>
<dbReference type="Pfam" id="PF23609">
    <property type="entry name" value="Beta-prop_EIPR1"/>
    <property type="match status" value="1"/>
</dbReference>
<accession>A0A0J0XF57</accession>
<reference evidence="13 14" key="1">
    <citation type="submission" date="2015-03" db="EMBL/GenBank/DDBJ databases">
        <title>Genomics and transcriptomics of the oil-accumulating basidiomycete yeast T. oleaginosus allow insights into substrate utilization and the diverse evolutionary trajectories of mating systems in fungi.</title>
        <authorList>
            <consortium name="DOE Joint Genome Institute"/>
            <person name="Kourist R."/>
            <person name="Kracht O."/>
            <person name="Bracharz F."/>
            <person name="Lipzen A."/>
            <person name="Nolan M."/>
            <person name="Ohm R."/>
            <person name="Grigoriev I."/>
            <person name="Sun S."/>
            <person name="Heitman J."/>
            <person name="Bruck T."/>
            <person name="Nowrousian M."/>
        </authorList>
    </citation>
    <scope>NUCLEOTIDE SEQUENCE [LARGE SCALE GENOMIC DNA]</scope>
    <source>
        <strain evidence="13 14">IBC0246</strain>
    </source>
</reference>
<keyword evidence="6" id="KW-0677">Repeat</keyword>
<gene>
    <name evidence="13" type="ORF">CC85DRAFT_288261</name>
</gene>
<evidence type="ECO:0000313" key="14">
    <source>
        <dbReference type="Proteomes" id="UP000053611"/>
    </source>
</evidence>
<dbReference type="GO" id="GO:0005053">
    <property type="term" value="F:peroxisome matrix targeting signal-2 binding"/>
    <property type="evidence" value="ECO:0007669"/>
    <property type="project" value="InterPro"/>
</dbReference>
<dbReference type="PROSITE" id="PS50294">
    <property type="entry name" value="WD_REPEATS_REGION"/>
    <property type="match status" value="1"/>
</dbReference>
<feature type="repeat" description="WD" evidence="11">
    <location>
        <begin position="201"/>
        <end position="243"/>
    </location>
</feature>
<keyword evidence="5 11" id="KW-0853">WD repeat</keyword>
<evidence type="ECO:0000256" key="1">
    <source>
        <dbReference type="ARBA" id="ARBA00004253"/>
    </source>
</evidence>
<dbReference type="STRING" id="879819.A0A0J0XF57"/>
<dbReference type="SUPFAM" id="SSF50978">
    <property type="entry name" value="WD40 repeat-like"/>
    <property type="match status" value="1"/>
</dbReference>
<comment type="subcellular location">
    <subcellularLocation>
        <location evidence="2">Cytoplasm</location>
        <location evidence="2">Cytosol</location>
    </subcellularLocation>
    <subcellularLocation>
        <location evidence="1">Peroxisome matrix</location>
    </subcellularLocation>
</comment>
<dbReference type="InterPro" id="IPR059104">
    <property type="entry name" value="Beta-prop_EIPR1-like"/>
</dbReference>
<comment type="similarity">
    <text evidence="9">Belongs to the WD repeat peroxin-7 family.</text>
</comment>
<protein>
    <recommendedName>
        <fullName evidence="10">Peroxin-7</fullName>
    </recommendedName>
</protein>
<evidence type="ECO:0000256" key="2">
    <source>
        <dbReference type="ARBA" id="ARBA00004514"/>
    </source>
</evidence>
<sequence length="326" mass="35304">MATRPVPPYLRLRTPGFAHHGLKFSPYFDGRAAIASGANFGLVGNGRVHIVQTTPAGLQLEKVFDTQDCVYDVAWNEAHENQVLAVCGNGSLRLFDITLQGLPVAAWHEHSSEVVSADWSNIEKTQFATASWDGTAKVWATERATALATLPGAPGHQLYTALFSPHTPALLATSGQDGLVRLWDLRTVSARGPAPQPVQTLQASAGDVLAADWNKYHPGVLVTAGKDRSVRVWDTRNAGRPVTELGGRAGHTSAVRKVQWSPHHADVLASCGYDMSTRVWRTSPPSIMGVMHDHSEFCMALGWALFEEGVLATGGWDQVVNVYRPL</sequence>
<dbReference type="OrthoDB" id="273771at2759"/>
<dbReference type="InterPro" id="IPR001680">
    <property type="entry name" value="WD40_rpt"/>
</dbReference>
<evidence type="ECO:0000256" key="9">
    <source>
        <dbReference type="ARBA" id="ARBA00024017"/>
    </source>
</evidence>
<dbReference type="PROSITE" id="PS00678">
    <property type="entry name" value="WD_REPEATS_1"/>
    <property type="match status" value="2"/>
</dbReference>
<feature type="domain" description="EIPR1-like beta-propeller" evidence="12">
    <location>
        <begin position="155"/>
        <end position="280"/>
    </location>
</feature>
<feature type="repeat" description="WD" evidence="11">
    <location>
        <begin position="170"/>
        <end position="187"/>
    </location>
</feature>
<evidence type="ECO:0000256" key="7">
    <source>
        <dbReference type="ARBA" id="ARBA00022927"/>
    </source>
</evidence>
<evidence type="ECO:0000256" key="5">
    <source>
        <dbReference type="ARBA" id="ARBA00022574"/>
    </source>
</evidence>
<dbReference type="InterPro" id="IPR019775">
    <property type="entry name" value="WD40_repeat_CS"/>
</dbReference>
<evidence type="ECO:0000313" key="13">
    <source>
        <dbReference type="EMBL" id="KLT39691.1"/>
    </source>
</evidence>
<dbReference type="Proteomes" id="UP000053611">
    <property type="component" value="Unassembled WGS sequence"/>
</dbReference>
<dbReference type="InterPro" id="IPR044536">
    <property type="entry name" value="PEX7"/>
</dbReference>
<dbReference type="GO" id="GO:0005829">
    <property type="term" value="C:cytosol"/>
    <property type="evidence" value="ECO:0007669"/>
    <property type="project" value="UniProtKB-SubCell"/>
</dbReference>
<evidence type="ECO:0000256" key="3">
    <source>
        <dbReference type="ARBA" id="ARBA00022448"/>
    </source>
</evidence>
<proteinExistence type="inferred from homology"/>
<dbReference type="Gene3D" id="2.130.10.10">
    <property type="entry name" value="YVTN repeat-like/Quinoprotein amine dehydrogenase"/>
    <property type="match status" value="1"/>
</dbReference>
<dbReference type="PRINTS" id="PR00320">
    <property type="entry name" value="GPROTEINBRPT"/>
</dbReference>
<dbReference type="GO" id="GO:0005782">
    <property type="term" value="C:peroxisomal matrix"/>
    <property type="evidence" value="ECO:0007669"/>
    <property type="project" value="UniProtKB-SubCell"/>
</dbReference>
<evidence type="ECO:0000256" key="6">
    <source>
        <dbReference type="ARBA" id="ARBA00022737"/>
    </source>
</evidence>
<evidence type="ECO:0000256" key="8">
    <source>
        <dbReference type="ARBA" id="ARBA00023140"/>
    </source>
</evidence>
<feature type="repeat" description="WD" evidence="11">
    <location>
        <begin position="107"/>
        <end position="149"/>
    </location>
</feature>
<dbReference type="PROSITE" id="PS50082">
    <property type="entry name" value="WD_REPEATS_2"/>
    <property type="match status" value="4"/>
</dbReference>
<keyword evidence="8" id="KW-0576">Peroxisome</keyword>
<dbReference type="GO" id="GO:0016558">
    <property type="term" value="P:protein import into peroxisome matrix"/>
    <property type="evidence" value="ECO:0007669"/>
    <property type="project" value="InterPro"/>
</dbReference>
<evidence type="ECO:0000259" key="12">
    <source>
        <dbReference type="Pfam" id="PF23609"/>
    </source>
</evidence>
<dbReference type="PANTHER" id="PTHR46027:SF1">
    <property type="entry name" value="PEROXISOMAL TARGETING SIGNAL 2 RECEPTOR"/>
    <property type="match status" value="1"/>
</dbReference>
<dbReference type="InterPro" id="IPR020472">
    <property type="entry name" value="WD40_PAC1"/>
</dbReference>